<dbReference type="InterPro" id="IPR006108">
    <property type="entry name" value="3HC_DH_C"/>
</dbReference>
<evidence type="ECO:0000256" key="7">
    <source>
        <dbReference type="ARBA" id="ARBA00023002"/>
    </source>
</evidence>
<dbReference type="GO" id="GO:0016509">
    <property type="term" value="F:long-chain (3S)-3-hydroxyacyl-CoA dehydrogenase (NAD+) activity"/>
    <property type="evidence" value="ECO:0007669"/>
    <property type="project" value="TreeGrafter"/>
</dbReference>
<dbReference type="NCBIfam" id="NF008727">
    <property type="entry name" value="PRK11730.1"/>
    <property type="match status" value="1"/>
</dbReference>
<evidence type="ECO:0000256" key="6">
    <source>
        <dbReference type="ARBA" id="ARBA00022963"/>
    </source>
</evidence>
<dbReference type="Gene3D" id="1.10.1040.50">
    <property type="match status" value="1"/>
</dbReference>
<dbReference type="InterPro" id="IPR036291">
    <property type="entry name" value="NAD(P)-bd_dom_sf"/>
</dbReference>
<evidence type="ECO:0000256" key="3">
    <source>
        <dbReference type="ARBA" id="ARBA00008750"/>
    </source>
</evidence>
<dbReference type="Pfam" id="PF00725">
    <property type="entry name" value="3HCDH"/>
    <property type="match status" value="1"/>
</dbReference>
<comment type="pathway">
    <text evidence="1">Lipid metabolism; fatty acid beta-oxidation.</text>
</comment>
<evidence type="ECO:0000256" key="13">
    <source>
        <dbReference type="RuleBase" id="RU003707"/>
    </source>
</evidence>
<dbReference type="InterPro" id="IPR001753">
    <property type="entry name" value="Enoyl-CoA_hydra/iso"/>
</dbReference>
<gene>
    <name evidence="16" type="ORF">SAMN05444390_10931</name>
</gene>
<dbReference type="InterPro" id="IPR018376">
    <property type="entry name" value="Enoyl-CoA_hyd/isom_CS"/>
</dbReference>
<dbReference type="AlphaFoldDB" id="A0A1H6DS80"/>
<dbReference type="InterPro" id="IPR029045">
    <property type="entry name" value="ClpP/crotonase-like_dom_sf"/>
</dbReference>
<dbReference type="InterPro" id="IPR006176">
    <property type="entry name" value="3-OHacyl-CoA_DH_NAD-bd"/>
</dbReference>
<accession>A0A1H6DS80</accession>
<comment type="similarity">
    <text evidence="13">Belongs to the enoyl-CoA hydratase/isomerase family.</text>
</comment>
<proteinExistence type="inferred from homology"/>
<keyword evidence="17" id="KW-1185">Reference proteome</keyword>
<evidence type="ECO:0000256" key="10">
    <source>
        <dbReference type="ARBA" id="ARBA00023239"/>
    </source>
</evidence>
<dbReference type="PROSITE" id="PS00166">
    <property type="entry name" value="ENOYL_COA_HYDRATASE"/>
    <property type="match status" value="1"/>
</dbReference>
<dbReference type="Pfam" id="PF02737">
    <property type="entry name" value="3HCDH_N"/>
    <property type="match status" value="1"/>
</dbReference>
<evidence type="ECO:0000256" key="8">
    <source>
        <dbReference type="ARBA" id="ARBA00023027"/>
    </source>
</evidence>
<dbReference type="CDD" id="cd06558">
    <property type="entry name" value="crotonase-like"/>
    <property type="match status" value="1"/>
</dbReference>
<dbReference type="OrthoDB" id="5389341at2"/>
<dbReference type="EC" id="4.2.1.17" evidence="4"/>
<keyword evidence="9" id="KW-0443">Lipid metabolism</keyword>
<dbReference type="GO" id="GO:0006635">
    <property type="term" value="P:fatty acid beta-oxidation"/>
    <property type="evidence" value="ECO:0007669"/>
    <property type="project" value="UniProtKB-UniPathway"/>
</dbReference>
<evidence type="ECO:0000256" key="5">
    <source>
        <dbReference type="ARBA" id="ARBA00022832"/>
    </source>
</evidence>
<dbReference type="InterPro" id="IPR008927">
    <property type="entry name" value="6-PGluconate_DH-like_C_sf"/>
</dbReference>
<dbReference type="UniPathway" id="UPA00659"/>
<keyword evidence="11" id="KW-0511">Multifunctional enzyme</keyword>
<evidence type="ECO:0000256" key="1">
    <source>
        <dbReference type="ARBA" id="ARBA00005005"/>
    </source>
</evidence>
<dbReference type="GO" id="GO:0004300">
    <property type="term" value="F:enoyl-CoA hydratase activity"/>
    <property type="evidence" value="ECO:0007669"/>
    <property type="project" value="UniProtKB-EC"/>
</dbReference>
<evidence type="ECO:0000256" key="12">
    <source>
        <dbReference type="ARBA" id="ARBA00049556"/>
    </source>
</evidence>
<reference evidence="16 17" key="1">
    <citation type="submission" date="2016-10" db="EMBL/GenBank/DDBJ databases">
        <authorList>
            <person name="de Groot N.N."/>
        </authorList>
    </citation>
    <scope>NUCLEOTIDE SEQUENCE [LARGE SCALE GENOMIC DNA]</scope>
    <source>
        <strain evidence="16 17">DSM 22012</strain>
    </source>
</reference>
<evidence type="ECO:0000256" key="2">
    <source>
        <dbReference type="ARBA" id="ARBA00007005"/>
    </source>
</evidence>
<keyword evidence="8" id="KW-0520">NAD</keyword>
<dbReference type="PANTHER" id="PTHR43612">
    <property type="entry name" value="TRIFUNCTIONAL ENZYME SUBUNIT ALPHA"/>
    <property type="match status" value="1"/>
</dbReference>
<feature type="domain" description="3-hydroxyacyl-CoA dehydrogenase NAD binding" evidence="15">
    <location>
        <begin position="317"/>
        <end position="496"/>
    </location>
</feature>
<dbReference type="SUPFAM" id="SSF52096">
    <property type="entry name" value="ClpP/crotonase"/>
    <property type="match status" value="1"/>
</dbReference>
<dbReference type="EMBL" id="FNVQ01000009">
    <property type="protein sequence ID" value="SEG88129.1"/>
    <property type="molecule type" value="Genomic_DNA"/>
</dbReference>
<dbReference type="Gene3D" id="3.90.226.10">
    <property type="entry name" value="2-enoyl-CoA Hydratase, Chain A, domain 1"/>
    <property type="match status" value="1"/>
</dbReference>
<organism evidence="16 17">
    <name type="scientific">Marinobacterium lutimaris</name>
    <dbReference type="NCBI Taxonomy" id="568106"/>
    <lineage>
        <taxon>Bacteria</taxon>
        <taxon>Pseudomonadati</taxon>
        <taxon>Pseudomonadota</taxon>
        <taxon>Gammaproteobacteria</taxon>
        <taxon>Oceanospirillales</taxon>
        <taxon>Oceanospirillaceae</taxon>
        <taxon>Marinobacterium</taxon>
    </lineage>
</organism>
<dbReference type="GO" id="GO:0070403">
    <property type="term" value="F:NAD+ binding"/>
    <property type="evidence" value="ECO:0007669"/>
    <property type="project" value="InterPro"/>
</dbReference>
<keyword evidence="6" id="KW-0442">Lipid degradation</keyword>
<dbReference type="Proteomes" id="UP000236745">
    <property type="component" value="Unassembled WGS sequence"/>
</dbReference>
<evidence type="ECO:0000313" key="16">
    <source>
        <dbReference type="EMBL" id="SEG88129.1"/>
    </source>
</evidence>
<dbReference type="SUPFAM" id="SSF51735">
    <property type="entry name" value="NAD(P)-binding Rossmann-fold domains"/>
    <property type="match status" value="1"/>
</dbReference>
<keyword evidence="5" id="KW-0276">Fatty acid metabolism</keyword>
<comment type="similarity">
    <text evidence="2">In the central section; belongs to the 3-hydroxyacyl-CoA dehydrogenase family.</text>
</comment>
<dbReference type="RefSeq" id="WP_104005835.1">
    <property type="nucleotide sequence ID" value="NZ_FNVQ01000009.1"/>
</dbReference>
<dbReference type="InterPro" id="IPR050136">
    <property type="entry name" value="FA_oxidation_alpha_subunit"/>
</dbReference>
<evidence type="ECO:0000256" key="9">
    <source>
        <dbReference type="ARBA" id="ARBA00023098"/>
    </source>
</evidence>
<evidence type="ECO:0000313" key="17">
    <source>
        <dbReference type="Proteomes" id="UP000236745"/>
    </source>
</evidence>
<dbReference type="InterPro" id="IPR006180">
    <property type="entry name" value="3-OHacyl-CoA_DH_CS"/>
</dbReference>
<dbReference type="PROSITE" id="PS00067">
    <property type="entry name" value="3HCDH"/>
    <property type="match status" value="1"/>
</dbReference>
<evidence type="ECO:0000259" key="14">
    <source>
        <dbReference type="Pfam" id="PF00725"/>
    </source>
</evidence>
<dbReference type="Gene3D" id="3.40.50.720">
    <property type="entry name" value="NAD(P)-binding Rossmann-like Domain"/>
    <property type="match status" value="1"/>
</dbReference>
<feature type="domain" description="3-hydroxyacyl-CoA dehydrogenase C-terminal" evidence="14">
    <location>
        <begin position="498"/>
        <end position="593"/>
    </location>
</feature>
<comment type="similarity">
    <text evidence="3">In the N-terminal section; belongs to the enoyl-CoA hydratase/isomerase family.</text>
</comment>
<keyword evidence="10" id="KW-0456">Lyase</keyword>
<evidence type="ECO:0000259" key="15">
    <source>
        <dbReference type="Pfam" id="PF02737"/>
    </source>
</evidence>
<sequence>MYSGNTLRLKPLTGKSGLVELVLDKQSSSANSLNQAALAELDRAVTQLESDPDVKGLLIRSAKSTFVVGADVFEFPTFFTQGNGVLDEWLDKAHALFCRIESLPFPSVAAVNGMALGGGLELALLADARIMTTSTRVGLPEVKLGICPGWGGTVRLSRLVGSIPALDMMVSGNPIKAQRAVELGIASSAVDDDELHSVALAHLERLVSMEIDWRTARPWKKASLSAQDPAINEHITTFTERFAKYLSPQYPAAGHIVELVAGHAGLDFDKALLREKECFAKLARSSEAESLVGLFINEQRVYQRAKQAPGAVKPVKKAAVLGAGIMGGGIAYQSALSGTPVVLKDIRQEALDLGISTAHGLFDKQVERGRLSVEQEVACIERIATTLDYTLLADVDLVVEAVVENEAVKSSVLQETESKFADGVILTSNTSTISITQLAKGLKRPQQFCGMHFFNPVPLMPLVEVIRGKQSSDETIASTLSYALSLGKVPIVVNDCPGFLVNRVLFPYFNAFNRLLHDGVDFQRIDRVMEAFGWPMGPAYLADVIGLDTMVHADQVLQEGYPERMGHAEKPIIEWLLEQGALGQKNGTGFYDYSKGARDKRATKQALKLISEKVTRSIDISDEEIIDRMMIPLCLESYLCLSEGVVATAAEVDMGLILGLGFPKFRGGALCYIEQYGASRFADRVESLQANGPLYQLPQSFREAFRKSGILYR</sequence>
<dbReference type="FunFam" id="3.40.50.720:FF:000009">
    <property type="entry name" value="Fatty oxidation complex, alpha subunit"/>
    <property type="match status" value="1"/>
</dbReference>
<comment type="catalytic activity">
    <reaction evidence="12">
        <text>a (3S)-3-hydroxyacyl-CoA + NAD(+) = a 3-oxoacyl-CoA + NADH + H(+)</text>
        <dbReference type="Rhea" id="RHEA:22432"/>
        <dbReference type="ChEBI" id="CHEBI:15378"/>
        <dbReference type="ChEBI" id="CHEBI:57318"/>
        <dbReference type="ChEBI" id="CHEBI:57540"/>
        <dbReference type="ChEBI" id="CHEBI:57945"/>
        <dbReference type="ChEBI" id="CHEBI:90726"/>
        <dbReference type="EC" id="1.1.1.35"/>
    </reaction>
</comment>
<dbReference type="PANTHER" id="PTHR43612:SF3">
    <property type="entry name" value="TRIFUNCTIONAL ENZYME SUBUNIT ALPHA, MITOCHONDRIAL"/>
    <property type="match status" value="1"/>
</dbReference>
<evidence type="ECO:0000256" key="11">
    <source>
        <dbReference type="ARBA" id="ARBA00023268"/>
    </source>
</evidence>
<keyword evidence="7" id="KW-0560">Oxidoreductase</keyword>
<evidence type="ECO:0000256" key="4">
    <source>
        <dbReference type="ARBA" id="ARBA00012076"/>
    </source>
</evidence>
<name>A0A1H6DS80_9GAMM</name>
<dbReference type="SUPFAM" id="SSF48179">
    <property type="entry name" value="6-phosphogluconate dehydrogenase C-terminal domain-like"/>
    <property type="match status" value="2"/>
</dbReference>
<dbReference type="Pfam" id="PF00378">
    <property type="entry name" value="ECH_1"/>
    <property type="match status" value="1"/>
</dbReference>
<protein>
    <recommendedName>
        <fullName evidence="4">enoyl-CoA hydratase</fullName>
        <ecNumber evidence="4">4.2.1.17</ecNumber>
    </recommendedName>
</protein>